<comment type="caution">
    <text evidence="3">The sequence shown here is derived from an EMBL/GenBank/DDBJ whole genome shotgun (WGS) entry which is preliminary data.</text>
</comment>
<feature type="region of interest" description="Disordered" evidence="1">
    <location>
        <begin position="140"/>
        <end position="198"/>
    </location>
</feature>
<gene>
    <name evidence="3" type="ORF">PLOB_00013028</name>
</gene>
<organism evidence="3 4">
    <name type="scientific">Porites lobata</name>
    <dbReference type="NCBI Taxonomy" id="104759"/>
    <lineage>
        <taxon>Eukaryota</taxon>
        <taxon>Metazoa</taxon>
        <taxon>Cnidaria</taxon>
        <taxon>Anthozoa</taxon>
        <taxon>Hexacorallia</taxon>
        <taxon>Scleractinia</taxon>
        <taxon>Fungiina</taxon>
        <taxon>Poritidae</taxon>
        <taxon>Porites</taxon>
    </lineage>
</organism>
<name>A0ABN8R1A1_9CNID</name>
<proteinExistence type="predicted"/>
<evidence type="ECO:0000313" key="3">
    <source>
        <dbReference type="EMBL" id="CAH3172556.1"/>
    </source>
</evidence>
<feature type="transmembrane region" description="Helical" evidence="2">
    <location>
        <begin position="40"/>
        <end position="64"/>
    </location>
</feature>
<keyword evidence="2" id="KW-1133">Transmembrane helix</keyword>
<reference evidence="3 4" key="1">
    <citation type="submission" date="2022-05" db="EMBL/GenBank/DDBJ databases">
        <authorList>
            <consortium name="Genoscope - CEA"/>
            <person name="William W."/>
        </authorList>
    </citation>
    <scope>NUCLEOTIDE SEQUENCE [LARGE SCALE GENOMIC DNA]</scope>
</reference>
<dbReference type="EMBL" id="CALNXK010000174">
    <property type="protein sequence ID" value="CAH3172556.1"/>
    <property type="molecule type" value="Genomic_DNA"/>
</dbReference>
<keyword evidence="2" id="KW-0812">Transmembrane</keyword>
<accession>A0ABN8R1A1</accession>
<evidence type="ECO:0000256" key="1">
    <source>
        <dbReference type="SAM" id="MobiDB-lite"/>
    </source>
</evidence>
<sequence length="198" mass="21746">MKIYSMDITYCVAIFFSFFAGILAAENGYLIGKEEDETLLNLSVIFLVMSVLFLLISILTGFVLMKKLKRTGGSTAGYELEGREDRYESMYAGKTDHENPYGTNVVHYESLKVNGSSNGVYESLASNGTYQPAVAFEQPNGHAKTERNTPPGSANGGPRTLSSFQNPAYESSMPSGLDKDVEIKPRRHSNDDTEDTAL</sequence>
<evidence type="ECO:0000256" key="2">
    <source>
        <dbReference type="SAM" id="Phobius"/>
    </source>
</evidence>
<evidence type="ECO:0000313" key="4">
    <source>
        <dbReference type="Proteomes" id="UP001159405"/>
    </source>
</evidence>
<keyword evidence="4" id="KW-1185">Reference proteome</keyword>
<dbReference type="Proteomes" id="UP001159405">
    <property type="component" value="Unassembled WGS sequence"/>
</dbReference>
<feature type="compositionally biased region" description="Polar residues" evidence="1">
    <location>
        <begin position="160"/>
        <end position="174"/>
    </location>
</feature>
<keyword evidence="2" id="KW-0472">Membrane</keyword>
<feature type="compositionally biased region" description="Basic and acidic residues" evidence="1">
    <location>
        <begin position="177"/>
        <end position="191"/>
    </location>
</feature>
<protein>
    <submittedName>
        <fullName evidence="3">Uncharacterized protein</fullName>
    </submittedName>
</protein>